<dbReference type="Proteomes" id="UP000279600">
    <property type="component" value="Chromosome"/>
</dbReference>
<keyword evidence="2" id="KW-1133">Transmembrane helix</keyword>
<feature type="domain" description="Bacterial sugar transferase" evidence="3">
    <location>
        <begin position="3"/>
        <end position="182"/>
    </location>
</feature>
<comment type="similarity">
    <text evidence="1">Belongs to the bacterial sugar transferase family.</text>
</comment>
<evidence type="ECO:0000256" key="1">
    <source>
        <dbReference type="ARBA" id="ARBA00006464"/>
    </source>
</evidence>
<protein>
    <submittedName>
        <fullName evidence="4">Sugar transferase</fullName>
    </submittedName>
</protein>
<gene>
    <name evidence="4" type="ORF">EJ995_10710</name>
</gene>
<evidence type="ECO:0000259" key="3">
    <source>
        <dbReference type="Pfam" id="PF02397"/>
    </source>
</evidence>
<sequence>MIKRIFDIVFALFLIVALIPLFLVPFLLFFFKTDGNPFFLQERVGQHGDLFTIYKLQTMKDSKVTSVGSFLRKSKLDELPQLINILKGDMSFVGPRPDVPGYYDKLEGDDRKVLQLKPGITSMAAIKYRDEEFILSLQDDPLVYNDKVLFPDKVRMNLEYLEKQSFWLDVKILWLTALSVIK</sequence>
<name>A0A3S9MZU8_9FLAO</name>
<dbReference type="PANTHER" id="PTHR30576">
    <property type="entry name" value="COLANIC BIOSYNTHESIS UDP-GLUCOSE LIPID CARRIER TRANSFERASE"/>
    <property type="match status" value="1"/>
</dbReference>
<dbReference type="InterPro" id="IPR003362">
    <property type="entry name" value="Bact_transf"/>
</dbReference>
<evidence type="ECO:0000313" key="5">
    <source>
        <dbReference type="Proteomes" id="UP000279600"/>
    </source>
</evidence>
<keyword evidence="2" id="KW-0812">Transmembrane</keyword>
<evidence type="ECO:0000313" key="4">
    <source>
        <dbReference type="EMBL" id="AZQ44687.1"/>
    </source>
</evidence>
<proteinExistence type="inferred from homology"/>
<dbReference type="PANTHER" id="PTHR30576:SF20">
    <property type="entry name" value="QUINOVOSAMINEPHOSPHOTRANSFERAE-RELATED"/>
    <property type="match status" value="1"/>
</dbReference>
<evidence type="ECO:0000256" key="2">
    <source>
        <dbReference type="SAM" id="Phobius"/>
    </source>
</evidence>
<reference evidence="4 5" key="1">
    <citation type="submission" date="2018-12" db="EMBL/GenBank/DDBJ databases">
        <title>Complete genome of Nonlabens sp. MJ115.</title>
        <authorList>
            <person name="Choi H.S."/>
            <person name="Jung J."/>
        </authorList>
    </citation>
    <scope>NUCLEOTIDE SEQUENCE [LARGE SCALE GENOMIC DNA]</scope>
    <source>
        <strain evidence="4 5">MJ115</strain>
    </source>
</reference>
<keyword evidence="5" id="KW-1185">Reference proteome</keyword>
<dbReference type="KEGG" id="noj:EJ995_10710"/>
<accession>A0A3S9MZU8</accession>
<dbReference type="OrthoDB" id="9808602at2"/>
<dbReference type="RefSeq" id="WP_126448369.1">
    <property type="nucleotide sequence ID" value="NZ_CP034549.1"/>
</dbReference>
<keyword evidence="2" id="KW-0472">Membrane</keyword>
<dbReference type="EMBL" id="CP034549">
    <property type="protein sequence ID" value="AZQ44687.1"/>
    <property type="molecule type" value="Genomic_DNA"/>
</dbReference>
<dbReference type="Pfam" id="PF02397">
    <property type="entry name" value="Bac_transf"/>
    <property type="match status" value="1"/>
</dbReference>
<keyword evidence="4" id="KW-0808">Transferase</keyword>
<dbReference type="GO" id="GO:0016780">
    <property type="term" value="F:phosphotransferase activity, for other substituted phosphate groups"/>
    <property type="evidence" value="ECO:0007669"/>
    <property type="project" value="TreeGrafter"/>
</dbReference>
<feature type="transmembrane region" description="Helical" evidence="2">
    <location>
        <begin position="9"/>
        <end position="31"/>
    </location>
</feature>
<organism evidence="4 5">
    <name type="scientific">Nonlabens ponticola</name>
    <dbReference type="NCBI Taxonomy" id="2496866"/>
    <lineage>
        <taxon>Bacteria</taxon>
        <taxon>Pseudomonadati</taxon>
        <taxon>Bacteroidota</taxon>
        <taxon>Flavobacteriia</taxon>
        <taxon>Flavobacteriales</taxon>
        <taxon>Flavobacteriaceae</taxon>
        <taxon>Nonlabens</taxon>
    </lineage>
</organism>
<dbReference type="AlphaFoldDB" id="A0A3S9MZU8"/>